<proteinExistence type="predicted"/>
<organism evidence="1">
    <name type="scientific">Solanum chacoense</name>
    <name type="common">Chaco potato</name>
    <dbReference type="NCBI Taxonomy" id="4108"/>
    <lineage>
        <taxon>Eukaryota</taxon>
        <taxon>Viridiplantae</taxon>
        <taxon>Streptophyta</taxon>
        <taxon>Embryophyta</taxon>
        <taxon>Tracheophyta</taxon>
        <taxon>Spermatophyta</taxon>
        <taxon>Magnoliopsida</taxon>
        <taxon>eudicotyledons</taxon>
        <taxon>Gunneridae</taxon>
        <taxon>Pentapetalae</taxon>
        <taxon>asterids</taxon>
        <taxon>lamiids</taxon>
        <taxon>Solanales</taxon>
        <taxon>Solanaceae</taxon>
        <taxon>Solanoideae</taxon>
        <taxon>Solaneae</taxon>
        <taxon>Solanum</taxon>
    </lineage>
</organism>
<dbReference type="AlphaFoldDB" id="A0A0V0H955"/>
<protein>
    <submittedName>
        <fullName evidence="1">Putative ovule protein</fullName>
    </submittedName>
</protein>
<reference evidence="1" key="1">
    <citation type="submission" date="2015-12" db="EMBL/GenBank/DDBJ databases">
        <title>Gene expression during late stages of embryo sac development: a critical building block for successful pollen-pistil interactions.</title>
        <authorList>
            <person name="Liu Y."/>
            <person name="Joly V."/>
            <person name="Sabar M."/>
            <person name="Matton D.P."/>
        </authorList>
    </citation>
    <scope>NUCLEOTIDE SEQUENCE</scope>
</reference>
<evidence type="ECO:0000313" key="1">
    <source>
        <dbReference type="EMBL" id="JAP16634.1"/>
    </source>
</evidence>
<dbReference type="EMBL" id="GEDG01023574">
    <property type="protein sequence ID" value="JAP16634.1"/>
    <property type="molecule type" value="Transcribed_RNA"/>
</dbReference>
<accession>A0A0V0H955</accession>
<sequence length="60" mass="7436">MYMLTLFLIPAGVVQRLDKLRRDFFGQRNKKRKGYHLIKWKVLITEKKRRIRHKKIEEPN</sequence>
<name>A0A0V0H955_SOLCH</name>